<dbReference type="OrthoDB" id="4368687at2759"/>
<comment type="caution">
    <text evidence="2">The sequence shown here is derived from an EMBL/GenBank/DDBJ whole genome shotgun (WGS) entry which is preliminary data.</text>
</comment>
<dbReference type="AlphaFoldDB" id="A0A1V6PKT3"/>
<protein>
    <submittedName>
        <fullName evidence="2">Uncharacterized protein</fullName>
    </submittedName>
</protein>
<dbReference type="Proteomes" id="UP000191522">
    <property type="component" value="Unassembled WGS sequence"/>
</dbReference>
<reference evidence="3" key="1">
    <citation type="journal article" date="2017" name="Nat. Microbiol.">
        <title>Global analysis of biosynthetic gene clusters reveals vast potential of secondary metabolite production in Penicillium species.</title>
        <authorList>
            <person name="Nielsen J.C."/>
            <person name="Grijseels S."/>
            <person name="Prigent S."/>
            <person name="Ji B."/>
            <person name="Dainat J."/>
            <person name="Nielsen K.F."/>
            <person name="Frisvad J.C."/>
            <person name="Workman M."/>
            <person name="Nielsen J."/>
        </authorList>
    </citation>
    <scope>NUCLEOTIDE SEQUENCE [LARGE SCALE GENOMIC DNA]</scope>
    <source>
        <strain evidence="3">IBT 11843</strain>
    </source>
</reference>
<accession>A0A1V6PKT3</accession>
<feature type="compositionally biased region" description="Basic and acidic residues" evidence="1">
    <location>
        <begin position="45"/>
        <end position="55"/>
    </location>
</feature>
<proteinExistence type="predicted"/>
<feature type="region of interest" description="Disordered" evidence="1">
    <location>
        <begin position="1"/>
        <end position="23"/>
    </location>
</feature>
<evidence type="ECO:0000313" key="2">
    <source>
        <dbReference type="EMBL" id="OQD77242.1"/>
    </source>
</evidence>
<name>A0A1V6PKT3_PENDC</name>
<evidence type="ECO:0000256" key="1">
    <source>
        <dbReference type="SAM" id="MobiDB-lite"/>
    </source>
</evidence>
<keyword evidence="3" id="KW-1185">Reference proteome</keyword>
<dbReference type="EMBL" id="MDYL01000003">
    <property type="protein sequence ID" value="OQD77242.1"/>
    <property type="molecule type" value="Genomic_DNA"/>
</dbReference>
<evidence type="ECO:0000313" key="3">
    <source>
        <dbReference type="Proteomes" id="UP000191522"/>
    </source>
</evidence>
<feature type="region of interest" description="Disordered" evidence="1">
    <location>
        <begin position="35"/>
        <end position="55"/>
    </location>
</feature>
<sequence>MHRQAHVETAAPRDPPQPSQTDRAIEQVVEALTQAVDASTPWSRSTDKSKPGFTPECRELQKEAKRAYRDVVRYYAQHQKLFRSISAHSAQACRPQNPTADLSDLTIPSLSADHPITSRLGVFKLAGLNSIPSWVL</sequence>
<gene>
    <name evidence="2" type="ORF">PENDEC_c003G04660</name>
</gene>
<organism evidence="2 3">
    <name type="scientific">Penicillium decumbens</name>
    <dbReference type="NCBI Taxonomy" id="69771"/>
    <lineage>
        <taxon>Eukaryota</taxon>
        <taxon>Fungi</taxon>
        <taxon>Dikarya</taxon>
        <taxon>Ascomycota</taxon>
        <taxon>Pezizomycotina</taxon>
        <taxon>Eurotiomycetes</taxon>
        <taxon>Eurotiomycetidae</taxon>
        <taxon>Eurotiales</taxon>
        <taxon>Aspergillaceae</taxon>
        <taxon>Penicillium</taxon>
    </lineage>
</organism>